<dbReference type="InterPro" id="IPR011335">
    <property type="entry name" value="Restrct_endonuc-II-like"/>
</dbReference>
<dbReference type="AlphaFoldDB" id="A0A498K295"/>
<dbReference type="Gene3D" id="3.90.320.10">
    <property type="match status" value="1"/>
</dbReference>
<accession>A0A498K295</accession>
<evidence type="ECO:0000259" key="1">
    <source>
        <dbReference type="Pfam" id="PF09588"/>
    </source>
</evidence>
<sequence>MFSCYRTDSTSRRSYINYFFSVLAPIMFANRRQVLNHSRCSMRFASSEGYSVLNSSGLQHWFKNWQGLRKNKLTASTFAAAVGLFHRRRLQLWLEKIGALEPFSGNLATCWSNIKEEEALERYKLITGNSVLFPEFQVYGNRNVGEDWLGASPDGVIDRLVYGLPSRGVLEIKCPFFYGNMTKATPWSRIPLYCVPQAQGLMEILDRDWMDFYVWTPKGSSLFRVYRDAEYWDVLKIVLSDFWWNHVQPAREILSKSQIRDPLVELKSLKPAPRHELCSYIVYESKCVVDNSKLLMREINGKLKILLKLDLHYLKGKFEKLKFIVLVVLISDKGRTQCTRLPLYAGSGRGECQLALPPFMERLLPSLEPETYRSWAKALAIAPSATSCPDI</sequence>
<keyword evidence="3" id="KW-1185">Reference proteome</keyword>
<evidence type="ECO:0000313" key="3">
    <source>
        <dbReference type="Proteomes" id="UP000290289"/>
    </source>
</evidence>
<dbReference type="InterPro" id="IPR051703">
    <property type="entry name" value="NF-kappa-B_Signaling_Reg"/>
</dbReference>
<dbReference type="Proteomes" id="UP000290289">
    <property type="component" value="Chromosome 5"/>
</dbReference>
<proteinExistence type="predicted"/>
<dbReference type="Pfam" id="PF09588">
    <property type="entry name" value="YqaJ"/>
    <property type="match status" value="1"/>
</dbReference>
<comment type="caution">
    <text evidence="2">The sequence shown here is derived from an EMBL/GenBank/DDBJ whole genome shotgun (WGS) entry which is preliminary data.</text>
</comment>
<dbReference type="SUPFAM" id="SSF52980">
    <property type="entry name" value="Restriction endonuclease-like"/>
    <property type="match status" value="1"/>
</dbReference>
<feature type="domain" description="YqaJ viral recombinase" evidence="1">
    <location>
        <begin position="64"/>
        <end position="203"/>
    </location>
</feature>
<evidence type="ECO:0000313" key="2">
    <source>
        <dbReference type="EMBL" id="RXI00055.1"/>
    </source>
</evidence>
<dbReference type="EMBL" id="RDQH01000331">
    <property type="protein sequence ID" value="RXI00055.1"/>
    <property type="molecule type" value="Genomic_DNA"/>
</dbReference>
<name>A0A498K295_MALDO</name>
<reference evidence="2 3" key="1">
    <citation type="submission" date="2018-10" db="EMBL/GenBank/DDBJ databases">
        <title>A high-quality apple genome assembly.</title>
        <authorList>
            <person name="Hu J."/>
        </authorList>
    </citation>
    <scope>NUCLEOTIDE SEQUENCE [LARGE SCALE GENOMIC DNA]</scope>
    <source>
        <strain evidence="3">cv. HFTH1</strain>
        <tissue evidence="2">Young leaf</tissue>
    </source>
</reference>
<dbReference type="GO" id="GO:0006281">
    <property type="term" value="P:DNA repair"/>
    <property type="evidence" value="ECO:0007669"/>
    <property type="project" value="UniProtKB-ARBA"/>
</dbReference>
<dbReference type="InterPro" id="IPR019080">
    <property type="entry name" value="YqaJ_viral_recombinase"/>
</dbReference>
<protein>
    <recommendedName>
        <fullName evidence="1">YqaJ viral recombinase domain-containing protein</fullName>
    </recommendedName>
</protein>
<dbReference type="InterPro" id="IPR011604">
    <property type="entry name" value="PDDEXK-like_dom_sf"/>
</dbReference>
<dbReference type="PANTHER" id="PTHR46609">
    <property type="entry name" value="EXONUCLEASE, PHAGE-TYPE/RECB, C-TERMINAL DOMAIN-CONTAINING PROTEIN"/>
    <property type="match status" value="1"/>
</dbReference>
<dbReference type="CDD" id="cd22343">
    <property type="entry name" value="PDDEXK_lambda_exonuclease-like"/>
    <property type="match status" value="1"/>
</dbReference>
<gene>
    <name evidence="2" type="ORF">DVH24_030545</name>
</gene>
<dbReference type="PANTHER" id="PTHR46609:SF4">
    <property type="entry name" value="RESTRICTION ENDONUCLEASE, TYPE II-LIKE SUPERFAMILY PROTEIN"/>
    <property type="match status" value="1"/>
</dbReference>
<organism evidence="2 3">
    <name type="scientific">Malus domestica</name>
    <name type="common">Apple</name>
    <name type="synonym">Pyrus malus</name>
    <dbReference type="NCBI Taxonomy" id="3750"/>
    <lineage>
        <taxon>Eukaryota</taxon>
        <taxon>Viridiplantae</taxon>
        <taxon>Streptophyta</taxon>
        <taxon>Embryophyta</taxon>
        <taxon>Tracheophyta</taxon>
        <taxon>Spermatophyta</taxon>
        <taxon>Magnoliopsida</taxon>
        <taxon>eudicotyledons</taxon>
        <taxon>Gunneridae</taxon>
        <taxon>Pentapetalae</taxon>
        <taxon>rosids</taxon>
        <taxon>fabids</taxon>
        <taxon>Rosales</taxon>
        <taxon>Rosaceae</taxon>
        <taxon>Amygdaloideae</taxon>
        <taxon>Maleae</taxon>
        <taxon>Malus</taxon>
    </lineage>
</organism>